<comment type="similarity">
    <text evidence="2">Belongs to the FAD-binding oxidoreductase/transferase type 4 family.</text>
</comment>
<dbReference type="PROSITE" id="PS51387">
    <property type="entry name" value="FAD_PCMH"/>
    <property type="match status" value="1"/>
</dbReference>
<keyword evidence="8" id="KW-1185">Reference proteome</keyword>
<dbReference type="GO" id="GO:0016491">
    <property type="term" value="F:oxidoreductase activity"/>
    <property type="evidence" value="ECO:0007669"/>
    <property type="project" value="UniProtKB-KW"/>
</dbReference>
<organism evidence="7 8">
    <name type="scientific">Mycolicibacterium hippocampi</name>
    <dbReference type="NCBI Taxonomy" id="659824"/>
    <lineage>
        <taxon>Bacteria</taxon>
        <taxon>Bacillati</taxon>
        <taxon>Actinomycetota</taxon>
        <taxon>Actinomycetes</taxon>
        <taxon>Mycobacteriales</taxon>
        <taxon>Mycobacteriaceae</taxon>
        <taxon>Mycolicibacterium</taxon>
    </lineage>
</organism>
<evidence type="ECO:0000256" key="2">
    <source>
        <dbReference type="ARBA" id="ARBA00008000"/>
    </source>
</evidence>
<accession>A0A850PGQ5</accession>
<dbReference type="FunFam" id="3.30.465.10:FF:000016">
    <property type="entry name" value="probable D-lactate dehydrogenase, mitochondrial"/>
    <property type="match status" value="1"/>
</dbReference>
<dbReference type="Gene3D" id="3.30.70.2190">
    <property type="match status" value="1"/>
</dbReference>
<name>A0A850PGQ5_9MYCO</name>
<dbReference type="InterPro" id="IPR016166">
    <property type="entry name" value="FAD-bd_PCMH"/>
</dbReference>
<evidence type="ECO:0000256" key="5">
    <source>
        <dbReference type="ARBA" id="ARBA00023002"/>
    </source>
</evidence>
<feature type="domain" description="FAD-binding PCMH-type" evidence="6">
    <location>
        <begin position="36"/>
        <end position="215"/>
    </location>
</feature>
<dbReference type="GO" id="GO:0022904">
    <property type="term" value="P:respiratory electron transport chain"/>
    <property type="evidence" value="ECO:0007669"/>
    <property type="project" value="TreeGrafter"/>
</dbReference>
<dbReference type="Gene3D" id="1.10.45.10">
    <property type="entry name" value="Vanillyl-alcohol Oxidase, Chain A, domain 4"/>
    <property type="match status" value="1"/>
</dbReference>
<dbReference type="InterPro" id="IPR016171">
    <property type="entry name" value="Vanillyl_alc_oxidase_C-sub2"/>
</dbReference>
<dbReference type="InterPro" id="IPR016169">
    <property type="entry name" value="FAD-bd_PCMH_sub2"/>
</dbReference>
<dbReference type="SUPFAM" id="SSF56176">
    <property type="entry name" value="FAD-binding/transporter-associated domain-like"/>
    <property type="match status" value="1"/>
</dbReference>
<evidence type="ECO:0000313" key="7">
    <source>
        <dbReference type="EMBL" id="NVN49569.1"/>
    </source>
</evidence>
<dbReference type="Proteomes" id="UP000570517">
    <property type="component" value="Unassembled WGS sequence"/>
</dbReference>
<sequence length="465" mass="48869">MTETLPERLATIVGASYVSVDPDVLAGRSVDHTGRYRGRASALVRPASENEVAEVLRVCHEAGVCVTVQGGRTSLVAGTVPEYDDVLLSTERLRDVGEVDVVERRVHVGAGVTLAEVQRAASAAGLVFGVDLAARDTATVGGMASTNAGGLRTVRYGNMGEQVLGLDVVLPDGSVVQRHSQVRSDNTGYDLASLFVGSEGTLGVITGLDLRLHPAPRHRVTAICGFADLHALIETGRVFRDMEGIAALELIDARASVLTAEHVGVGAPVEGAWQLLIELAGDADLTERLAEALEPAELSGEPAVGVDATAQQRLWQVREAVAEVLGVYGPPLKFDVSLPLSAIPNFAAESAELVAAHAPHAIPVLFGHVGEGNLHLNIVRCALAGDAEQTLYAAMMTLIARCGGNVSSEHGVGTRKRDYVSMARTVPDIAAMRAVKTAFDPDGYLNPAVLFERHRPVTVTTDAAT</sequence>
<evidence type="ECO:0000256" key="3">
    <source>
        <dbReference type="ARBA" id="ARBA00022630"/>
    </source>
</evidence>
<dbReference type="InterPro" id="IPR016164">
    <property type="entry name" value="FAD-linked_Oxase-like_C"/>
</dbReference>
<comment type="caution">
    <text evidence="7">The sequence shown here is derived from an EMBL/GenBank/DDBJ whole genome shotgun (WGS) entry which is preliminary data.</text>
</comment>
<dbReference type="PANTHER" id="PTHR43716:SF1">
    <property type="entry name" value="D-2-HYDROXYGLUTARATE DEHYDROGENASE, MITOCHONDRIAL"/>
    <property type="match status" value="1"/>
</dbReference>
<keyword evidence="4" id="KW-0274">FAD</keyword>
<dbReference type="SUPFAM" id="SSF55103">
    <property type="entry name" value="FAD-linked oxidases, C-terminal domain"/>
    <property type="match status" value="1"/>
</dbReference>
<protein>
    <submittedName>
        <fullName evidence="7">FAD-binding oxidoreductase</fullName>
    </submittedName>
</protein>
<dbReference type="Pfam" id="PF02913">
    <property type="entry name" value="FAD-oxidase_C"/>
    <property type="match status" value="1"/>
</dbReference>
<comment type="cofactor">
    <cofactor evidence="1">
        <name>FAD</name>
        <dbReference type="ChEBI" id="CHEBI:57692"/>
    </cofactor>
</comment>
<dbReference type="AlphaFoldDB" id="A0A850PGQ5"/>
<evidence type="ECO:0000313" key="8">
    <source>
        <dbReference type="Proteomes" id="UP000570517"/>
    </source>
</evidence>
<dbReference type="Gene3D" id="3.30.70.2740">
    <property type="match status" value="1"/>
</dbReference>
<dbReference type="InterPro" id="IPR006094">
    <property type="entry name" value="Oxid_FAD_bind_N"/>
</dbReference>
<dbReference type="InterPro" id="IPR016167">
    <property type="entry name" value="FAD-bd_PCMH_sub1"/>
</dbReference>
<dbReference type="InterPro" id="IPR051264">
    <property type="entry name" value="FAD-oxidored/transferase_4"/>
</dbReference>
<dbReference type="GO" id="GO:0071949">
    <property type="term" value="F:FAD binding"/>
    <property type="evidence" value="ECO:0007669"/>
    <property type="project" value="InterPro"/>
</dbReference>
<evidence type="ECO:0000256" key="4">
    <source>
        <dbReference type="ARBA" id="ARBA00022827"/>
    </source>
</evidence>
<dbReference type="FunFam" id="1.10.45.10:FF:000001">
    <property type="entry name" value="D-lactate dehydrogenase mitochondrial"/>
    <property type="match status" value="1"/>
</dbReference>
<reference evidence="7 8" key="1">
    <citation type="submission" date="2020-05" db="EMBL/GenBank/DDBJ databases">
        <title>Draft genome sequence of Mycobacterium hippocampi DL, isolated from European seabass, Dicentrarchus labrax, reared in fish farms.</title>
        <authorList>
            <person name="Stathopoulou P."/>
            <person name="Asimakis E."/>
            <person name="Tzokas K."/>
            <person name="Batargias C."/>
            <person name="Tsiamis G."/>
        </authorList>
    </citation>
    <scope>NUCLEOTIDE SEQUENCE [LARGE SCALE GENOMIC DNA]</scope>
    <source>
        <strain evidence="7 8">DL</strain>
    </source>
</reference>
<dbReference type="PANTHER" id="PTHR43716">
    <property type="entry name" value="D-2-HYDROXYGLUTARATE DEHYDROGENASE, MITOCHONDRIAL"/>
    <property type="match status" value="1"/>
</dbReference>
<proteinExistence type="inferred from homology"/>
<dbReference type="InterPro" id="IPR004113">
    <property type="entry name" value="FAD-bd_oxidored_4_C"/>
</dbReference>
<dbReference type="RefSeq" id="WP_178357941.1">
    <property type="nucleotide sequence ID" value="NZ_JABFYL010000017.1"/>
</dbReference>
<dbReference type="InterPro" id="IPR036318">
    <property type="entry name" value="FAD-bd_PCMH-like_sf"/>
</dbReference>
<evidence type="ECO:0000259" key="6">
    <source>
        <dbReference type="PROSITE" id="PS51387"/>
    </source>
</evidence>
<dbReference type="Gene3D" id="3.30.465.10">
    <property type="match status" value="1"/>
</dbReference>
<keyword evidence="5" id="KW-0560">Oxidoreductase</keyword>
<dbReference type="EMBL" id="JABFYL010000017">
    <property type="protein sequence ID" value="NVN49569.1"/>
    <property type="molecule type" value="Genomic_DNA"/>
</dbReference>
<dbReference type="Pfam" id="PF01565">
    <property type="entry name" value="FAD_binding_4"/>
    <property type="match status" value="1"/>
</dbReference>
<evidence type="ECO:0000256" key="1">
    <source>
        <dbReference type="ARBA" id="ARBA00001974"/>
    </source>
</evidence>
<keyword evidence="3" id="KW-0285">Flavoprotein</keyword>
<gene>
    <name evidence="7" type="ORF">HLY00_5689</name>
</gene>
<dbReference type="Gene3D" id="3.30.43.10">
    <property type="entry name" value="Uridine Diphospho-n-acetylenolpyruvylglucosamine Reductase, domain 2"/>
    <property type="match status" value="1"/>
</dbReference>